<evidence type="ECO:0000313" key="2">
    <source>
        <dbReference type="Proteomes" id="UP001515641"/>
    </source>
</evidence>
<gene>
    <name evidence="1" type="ORF">HA052_26455</name>
</gene>
<evidence type="ECO:0000313" key="1">
    <source>
        <dbReference type="EMBL" id="NHR08734.1"/>
    </source>
</evidence>
<protein>
    <submittedName>
        <fullName evidence="1">Uncharacterized protein</fullName>
    </submittedName>
</protein>
<reference evidence="1 2" key="1">
    <citation type="submission" date="2020-03" db="EMBL/GenBank/DDBJ databases">
        <title>Draft genome sequence of environmentally isolated cultures.</title>
        <authorList>
            <person name="Wilson H.S."/>
            <person name="De Leon M.E."/>
        </authorList>
    </citation>
    <scope>NUCLEOTIDE SEQUENCE [LARGE SCALE GENOMIC DNA]</scope>
    <source>
        <strain evidence="1 2">HSC-31F16</strain>
    </source>
</reference>
<name>A0ABX0LAV6_9NEIS</name>
<dbReference type="EMBL" id="JAAOMA010000086">
    <property type="protein sequence ID" value="NHR08734.1"/>
    <property type="molecule type" value="Genomic_DNA"/>
</dbReference>
<organism evidence="1 2">
    <name type="scientific">Chromobacterium fluminis</name>
    <dbReference type="NCBI Taxonomy" id="3044269"/>
    <lineage>
        <taxon>Bacteria</taxon>
        <taxon>Pseudomonadati</taxon>
        <taxon>Pseudomonadota</taxon>
        <taxon>Betaproteobacteria</taxon>
        <taxon>Neisseriales</taxon>
        <taxon>Chromobacteriaceae</taxon>
        <taxon>Chromobacterium</taxon>
    </lineage>
</organism>
<dbReference type="Proteomes" id="UP001515641">
    <property type="component" value="Unassembled WGS sequence"/>
</dbReference>
<keyword evidence="2" id="KW-1185">Reference proteome</keyword>
<accession>A0ABX0LAV6</accession>
<proteinExistence type="predicted"/>
<sequence length="78" mass="9190">MSWTQQELIEFCNRKNIPLDAYSFYKDQDDSFCLEKIGGEWLIYYSERGSKNELAWAKSEAQALNILKLFLLEAFKSI</sequence>
<comment type="caution">
    <text evidence="1">The sequence shown here is derived from an EMBL/GenBank/DDBJ whole genome shotgun (WGS) entry which is preliminary data.</text>
</comment>
<dbReference type="RefSeq" id="WP_166454335.1">
    <property type="nucleotide sequence ID" value="NZ_JAAOMA010000086.1"/>
</dbReference>